<sequence length="386" mass="44045">MLFFLILTISSSVTESVTFEITHQWSYINFTWESSIVYAEAIKSRQYIPEHVAMTGIKFYRSRWYIALPKFRPGVPVTLAYISANESQTNPLLTPYPDWKSNTDPTCEGVKAVQSFEIDRNGVLWVLDGFRLTPATTCPTKLICYDLKTHRRIRSFTFPKTIGLRRGGFFNDIVVDDSGYVYITDASFIDPGLIVFSVRENRAWKFRDGSMFPQMRAANFVVDDMVFTQLGTINGIALTPRGRNPRMLLYCSLVGFSVFGISTEILKREDLLSSGDWRANVTYLGDKQAQGDGMAMDELGNLYYGLLPLYGVGKWKVLGGIPPEILYQNRSTMIWPDSFAFDNQGYTYVLADSIHKFADSNVRLVLNDKIQFRIFKFFTGTKSYLF</sequence>
<dbReference type="GO" id="GO:0005576">
    <property type="term" value="C:extracellular region"/>
    <property type="evidence" value="ECO:0000318"/>
    <property type="project" value="GO_Central"/>
</dbReference>
<feature type="signal peptide" evidence="5">
    <location>
        <begin position="1"/>
        <end position="16"/>
    </location>
</feature>
<dbReference type="HOGENOM" id="CLU_031076_3_0_1"/>
<keyword evidence="7" id="KW-1185">Reference proteome</keyword>
<evidence type="ECO:0000256" key="5">
    <source>
        <dbReference type="SAM" id="SignalP"/>
    </source>
</evidence>
<protein>
    <submittedName>
        <fullName evidence="6">Protein yellow-like Protein</fullName>
    </submittedName>
</protein>
<name>D6WH82_TRICA</name>
<dbReference type="EMBL" id="KQ971330">
    <property type="protein sequence ID" value="EEZ99740.1"/>
    <property type="molecule type" value="Genomic_DNA"/>
</dbReference>
<dbReference type="PANTHER" id="PTHR10009">
    <property type="entry name" value="PROTEIN YELLOW-RELATED"/>
    <property type="match status" value="1"/>
</dbReference>
<dbReference type="STRING" id="7070.D6WH82"/>
<evidence type="ECO:0000313" key="6">
    <source>
        <dbReference type="EMBL" id="EEZ99740.1"/>
    </source>
</evidence>
<dbReference type="Proteomes" id="UP000007266">
    <property type="component" value="Linkage group 3"/>
</dbReference>
<evidence type="ECO:0000256" key="3">
    <source>
        <dbReference type="ARBA" id="ARBA00022525"/>
    </source>
</evidence>
<evidence type="ECO:0000313" key="7">
    <source>
        <dbReference type="Proteomes" id="UP000007266"/>
    </source>
</evidence>
<dbReference type="PhylomeDB" id="D6WH82"/>
<organism evidence="6 7">
    <name type="scientific">Tribolium castaneum</name>
    <name type="common">Red flour beetle</name>
    <dbReference type="NCBI Taxonomy" id="7070"/>
    <lineage>
        <taxon>Eukaryota</taxon>
        <taxon>Metazoa</taxon>
        <taxon>Ecdysozoa</taxon>
        <taxon>Arthropoda</taxon>
        <taxon>Hexapoda</taxon>
        <taxon>Insecta</taxon>
        <taxon>Pterygota</taxon>
        <taxon>Neoptera</taxon>
        <taxon>Endopterygota</taxon>
        <taxon>Coleoptera</taxon>
        <taxon>Polyphaga</taxon>
        <taxon>Cucujiformia</taxon>
        <taxon>Tenebrionidae</taxon>
        <taxon>Tenebrionidae incertae sedis</taxon>
        <taxon>Tribolium</taxon>
    </lineage>
</organism>
<dbReference type="PANTHER" id="PTHR10009:SF18">
    <property type="entry name" value="PROTEIN YELLOW-LIKE PROTEIN"/>
    <property type="match status" value="1"/>
</dbReference>
<dbReference type="OMA" id="KGWMWII"/>
<dbReference type="InterPro" id="IPR011042">
    <property type="entry name" value="6-blade_b-propeller_TolB-like"/>
</dbReference>
<keyword evidence="3" id="KW-0964">Secreted</keyword>
<gene>
    <name evidence="6" type="primary">AUGUSTUS-3.0.2_02509</name>
    <name evidence="6" type="ORF">TcasGA2_TC002509</name>
</gene>
<reference evidence="6 7" key="1">
    <citation type="journal article" date="2008" name="Nature">
        <title>The genome of the model beetle and pest Tribolium castaneum.</title>
        <authorList>
            <consortium name="Tribolium Genome Sequencing Consortium"/>
            <person name="Richards S."/>
            <person name="Gibbs R.A."/>
            <person name="Weinstock G.M."/>
            <person name="Brown S.J."/>
            <person name="Denell R."/>
            <person name="Beeman R.W."/>
            <person name="Gibbs R."/>
            <person name="Beeman R.W."/>
            <person name="Brown S.J."/>
            <person name="Bucher G."/>
            <person name="Friedrich M."/>
            <person name="Grimmelikhuijzen C.J."/>
            <person name="Klingler M."/>
            <person name="Lorenzen M."/>
            <person name="Richards S."/>
            <person name="Roth S."/>
            <person name="Schroder R."/>
            <person name="Tautz D."/>
            <person name="Zdobnov E.M."/>
            <person name="Muzny D."/>
            <person name="Gibbs R.A."/>
            <person name="Weinstock G.M."/>
            <person name="Attaway T."/>
            <person name="Bell S."/>
            <person name="Buhay C.J."/>
            <person name="Chandrabose M.N."/>
            <person name="Chavez D."/>
            <person name="Clerk-Blankenburg K.P."/>
            <person name="Cree A."/>
            <person name="Dao M."/>
            <person name="Davis C."/>
            <person name="Chacko J."/>
            <person name="Dinh H."/>
            <person name="Dugan-Rocha S."/>
            <person name="Fowler G."/>
            <person name="Garner T.T."/>
            <person name="Garnes J."/>
            <person name="Gnirke A."/>
            <person name="Hawes A."/>
            <person name="Hernandez J."/>
            <person name="Hines S."/>
            <person name="Holder M."/>
            <person name="Hume J."/>
            <person name="Jhangiani S.N."/>
            <person name="Joshi V."/>
            <person name="Khan Z.M."/>
            <person name="Jackson L."/>
            <person name="Kovar C."/>
            <person name="Kowis A."/>
            <person name="Lee S."/>
            <person name="Lewis L.R."/>
            <person name="Margolis J."/>
            <person name="Morgan M."/>
            <person name="Nazareth L.V."/>
            <person name="Nguyen N."/>
            <person name="Okwuonu G."/>
            <person name="Parker D."/>
            <person name="Richards S."/>
            <person name="Ruiz S.J."/>
            <person name="Santibanez J."/>
            <person name="Savard J."/>
            <person name="Scherer S.E."/>
            <person name="Schneider B."/>
            <person name="Sodergren E."/>
            <person name="Tautz D."/>
            <person name="Vattahil S."/>
            <person name="Villasana D."/>
            <person name="White C.S."/>
            <person name="Wright R."/>
            <person name="Park Y."/>
            <person name="Beeman R.W."/>
            <person name="Lord J."/>
            <person name="Oppert B."/>
            <person name="Lorenzen M."/>
            <person name="Brown S."/>
            <person name="Wang L."/>
            <person name="Savard J."/>
            <person name="Tautz D."/>
            <person name="Richards S."/>
            <person name="Weinstock G."/>
            <person name="Gibbs R.A."/>
            <person name="Liu Y."/>
            <person name="Worley K."/>
            <person name="Weinstock G."/>
            <person name="Elsik C.G."/>
            <person name="Reese J.T."/>
            <person name="Elhaik E."/>
            <person name="Landan G."/>
            <person name="Graur D."/>
            <person name="Arensburger P."/>
            <person name="Atkinson P."/>
            <person name="Beeman R.W."/>
            <person name="Beidler J."/>
            <person name="Brown S.J."/>
            <person name="Demuth J.P."/>
            <person name="Drury D.W."/>
            <person name="Du Y.Z."/>
            <person name="Fujiwara H."/>
            <person name="Lorenzen M."/>
            <person name="Maselli V."/>
            <person name="Osanai M."/>
            <person name="Park Y."/>
            <person name="Robertson H.M."/>
            <person name="Tu Z."/>
            <person name="Wang J.J."/>
            <person name="Wang S."/>
            <person name="Richards S."/>
            <person name="Song H."/>
            <person name="Zhang L."/>
            <person name="Sodergren E."/>
            <person name="Werner D."/>
            <person name="Stanke M."/>
            <person name="Morgenstern B."/>
            <person name="Solovyev V."/>
            <person name="Kosarev P."/>
            <person name="Brown G."/>
            <person name="Chen H.C."/>
            <person name="Ermolaeva O."/>
            <person name="Hlavina W."/>
            <person name="Kapustin Y."/>
            <person name="Kiryutin B."/>
            <person name="Kitts P."/>
            <person name="Maglott D."/>
            <person name="Pruitt K."/>
            <person name="Sapojnikov V."/>
            <person name="Souvorov A."/>
            <person name="Mackey A.J."/>
            <person name="Waterhouse R.M."/>
            <person name="Wyder S."/>
            <person name="Zdobnov E.M."/>
            <person name="Zdobnov E.M."/>
            <person name="Wyder S."/>
            <person name="Kriventseva E.V."/>
            <person name="Kadowaki T."/>
            <person name="Bork P."/>
            <person name="Aranda M."/>
            <person name="Bao R."/>
            <person name="Beermann A."/>
            <person name="Berns N."/>
            <person name="Bolognesi R."/>
            <person name="Bonneton F."/>
            <person name="Bopp D."/>
            <person name="Brown S.J."/>
            <person name="Bucher G."/>
            <person name="Butts T."/>
            <person name="Chaumot A."/>
            <person name="Denell R.E."/>
            <person name="Ferrier D.E."/>
            <person name="Friedrich M."/>
            <person name="Gordon C.M."/>
            <person name="Jindra M."/>
            <person name="Klingler M."/>
            <person name="Lan Q."/>
            <person name="Lattorff H.M."/>
            <person name="Laudet V."/>
            <person name="von Levetsow C."/>
            <person name="Liu Z."/>
            <person name="Lutz R."/>
            <person name="Lynch J.A."/>
            <person name="da Fonseca R.N."/>
            <person name="Posnien N."/>
            <person name="Reuter R."/>
            <person name="Roth S."/>
            <person name="Savard J."/>
            <person name="Schinko J.B."/>
            <person name="Schmitt C."/>
            <person name="Schoppmeier M."/>
            <person name="Schroder R."/>
            <person name="Shippy T.D."/>
            <person name="Simonnet F."/>
            <person name="Marques-Souza H."/>
            <person name="Tautz D."/>
            <person name="Tomoyasu Y."/>
            <person name="Trauner J."/>
            <person name="Van der Zee M."/>
            <person name="Vervoort M."/>
            <person name="Wittkopp N."/>
            <person name="Wimmer E.A."/>
            <person name="Yang X."/>
            <person name="Jones A.K."/>
            <person name="Sattelle D.B."/>
            <person name="Ebert P.R."/>
            <person name="Nelson D."/>
            <person name="Scott J.G."/>
            <person name="Beeman R.W."/>
            <person name="Muthukrishnan S."/>
            <person name="Kramer K.J."/>
            <person name="Arakane Y."/>
            <person name="Beeman R.W."/>
            <person name="Zhu Q."/>
            <person name="Hogenkamp D."/>
            <person name="Dixit R."/>
            <person name="Oppert B."/>
            <person name="Jiang H."/>
            <person name="Zou Z."/>
            <person name="Marshall J."/>
            <person name="Elpidina E."/>
            <person name="Vinokurov K."/>
            <person name="Oppert C."/>
            <person name="Zou Z."/>
            <person name="Evans J."/>
            <person name="Lu Z."/>
            <person name="Zhao P."/>
            <person name="Sumathipala N."/>
            <person name="Altincicek B."/>
            <person name="Vilcinskas A."/>
            <person name="Williams M."/>
            <person name="Hultmark D."/>
            <person name="Hetru C."/>
            <person name="Jiang H."/>
            <person name="Grimmelikhuijzen C.J."/>
            <person name="Hauser F."/>
            <person name="Cazzamali G."/>
            <person name="Williamson M."/>
            <person name="Park Y."/>
            <person name="Li B."/>
            <person name="Tanaka Y."/>
            <person name="Predel R."/>
            <person name="Neupert S."/>
            <person name="Schachtner J."/>
            <person name="Verleyen P."/>
            <person name="Raible F."/>
            <person name="Bork P."/>
            <person name="Friedrich M."/>
            <person name="Walden K.K."/>
            <person name="Robertson H.M."/>
            <person name="Angeli S."/>
            <person name="Foret S."/>
            <person name="Bucher G."/>
            <person name="Schuetz S."/>
            <person name="Maleszka R."/>
            <person name="Wimmer E.A."/>
            <person name="Beeman R.W."/>
            <person name="Lorenzen M."/>
            <person name="Tomoyasu Y."/>
            <person name="Miller S.C."/>
            <person name="Grossmann D."/>
            <person name="Bucher G."/>
        </authorList>
    </citation>
    <scope>NUCLEOTIDE SEQUENCE [LARGE SCALE GENOMIC DNA]</scope>
    <source>
        <strain evidence="6 7">Georgia GA2</strain>
    </source>
</reference>
<dbReference type="SUPFAM" id="SSF63829">
    <property type="entry name" value="Calcium-dependent phosphotriesterase"/>
    <property type="match status" value="1"/>
</dbReference>
<evidence type="ECO:0000256" key="4">
    <source>
        <dbReference type="ARBA" id="ARBA00022729"/>
    </source>
</evidence>
<evidence type="ECO:0000256" key="1">
    <source>
        <dbReference type="ARBA" id="ARBA00004613"/>
    </source>
</evidence>
<feature type="chain" id="PRO_5003089039" evidence="5">
    <location>
        <begin position="17"/>
        <end position="386"/>
    </location>
</feature>
<evidence type="ECO:0000256" key="2">
    <source>
        <dbReference type="ARBA" id="ARBA00009127"/>
    </source>
</evidence>
<proteinExistence type="inferred from homology"/>
<dbReference type="Pfam" id="PF03022">
    <property type="entry name" value="MRJP"/>
    <property type="match status" value="1"/>
</dbReference>
<reference evidence="6 7" key="2">
    <citation type="journal article" date="2010" name="Nucleic Acids Res.">
        <title>BeetleBase in 2010: revisions to provide comprehensive genomic information for Tribolium castaneum.</title>
        <authorList>
            <person name="Kim H.S."/>
            <person name="Murphy T."/>
            <person name="Xia J."/>
            <person name="Caragea D."/>
            <person name="Park Y."/>
            <person name="Beeman R.W."/>
            <person name="Lorenzen M.D."/>
            <person name="Butcher S."/>
            <person name="Manak J.R."/>
            <person name="Brown S.J."/>
        </authorList>
    </citation>
    <scope>GENOME REANNOTATION</scope>
    <source>
        <strain evidence="6 7">Georgia GA2</strain>
    </source>
</reference>
<accession>D6WH82</accession>
<comment type="similarity">
    <text evidence="2">Belongs to the major royal jelly protein family.</text>
</comment>
<dbReference type="FunFam" id="2.120.10.30:FF:000045">
    <property type="entry name" value="Blast:Protein yellow"/>
    <property type="match status" value="1"/>
</dbReference>
<dbReference type="eggNOG" id="ENOG502R874">
    <property type="taxonomic scope" value="Eukaryota"/>
</dbReference>
<comment type="subcellular location">
    <subcellularLocation>
        <location evidence="1">Secreted</location>
    </subcellularLocation>
</comment>
<dbReference type="AlphaFoldDB" id="D6WH82"/>
<dbReference type="InterPro" id="IPR017996">
    <property type="entry name" value="MRJP/yellow-related"/>
</dbReference>
<dbReference type="Gene3D" id="2.120.10.30">
    <property type="entry name" value="TolB, C-terminal domain"/>
    <property type="match status" value="1"/>
</dbReference>
<keyword evidence="4 5" id="KW-0732">Signal</keyword>